<comment type="caution">
    <text evidence="1">The sequence shown here is derived from an EMBL/GenBank/DDBJ whole genome shotgun (WGS) entry which is preliminary data.</text>
</comment>
<organism evidence="1 2">
    <name type="scientific">Trifolium medium</name>
    <dbReference type="NCBI Taxonomy" id="97028"/>
    <lineage>
        <taxon>Eukaryota</taxon>
        <taxon>Viridiplantae</taxon>
        <taxon>Streptophyta</taxon>
        <taxon>Embryophyta</taxon>
        <taxon>Tracheophyta</taxon>
        <taxon>Spermatophyta</taxon>
        <taxon>Magnoliopsida</taxon>
        <taxon>eudicotyledons</taxon>
        <taxon>Gunneridae</taxon>
        <taxon>Pentapetalae</taxon>
        <taxon>rosids</taxon>
        <taxon>fabids</taxon>
        <taxon>Fabales</taxon>
        <taxon>Fabaceae</taxon>
        <taxon>Papilionoideae</taxon>
        <taxon>50 kb inversion clade</taxon>
        <taxon>NPAAA clade</taxon>
        <taxon>Hologalegina</taxon>
        <taxon>IRL clade</taxon>
        <taxon>Trifolieae</taxon>
        <taxon>Trifolium</taxon>
    </lineage>
</organism>
<evidence type="ECO:0000313" key="2">
    <source>
        <dbReference type="Proteomes" id="UP000265520"/>
    </source>
</evidence>
<keyword evidence="2" id="KW-1185">Reference proteome</keyword>
<dbReference type="AlphaFoldDB" id="A0A392TUR5"/>
<reference evidence="1 2" key="1">
    <citation type="journal article" date="2018" name="Front. Plant Sci.">
        <title>Red Clover (Trifolium pratense) and Zigzag Clover (T. medium) - A Picture of Genomic Similarities and Differences.</title>
        <authorList>
            <person name="Dluhosova J."/>
            <person name="Istvanek J."/>
            <person name="Nedelnik J."/>
            <person name="Repkova J."/>
        </authorList>
    </citation>
    <scope>NUCLEOTIDE SEQUENCE [LARGE SCALE GENOMIC DNA]</scope>
    <source>
        <strain evidence="2">cv. 10/8</strain>
        <tissue evidence="1">Leaf</tissue>
    </source>
</reference>
<feature type="non-terminal residue" evidence="1">
    <location>
        <position position="1"/>
    </location>
</feature>
<sequence>CALRWLAAEGWESLWHLRAAQEVLARCARSMVDGWKASVSCASRRQELRGAPVSKDRAPGILCHLRVAQIHMARRASSAVLHARC</sequence>
<evidence type="ECO:0000313" key="1">
    <source>
        <dbReference type="EMBL" id="MCI64434.1"/>
    </source>
</evidence>
<proteinExistence type="predicted"/>
<dbReference type="Proteomes" id="UP000265520">
    <property type="component" value="Unassembled WGS sequence"/>
</dbReference>
<feature type="non-terminal residue" evidence="1">
    <location>
        <position position="85"/>
    </location>
</feature>
<name>A0A392TUR5_9FABA</name>
<dbReference type="EMBL" id="LXQA010655902">
    <property type="protein sequence ID" value="MCI64434.1"/>
    <property type="molecule type" value="Genomic_DNA"/>
</dbReference>
<accession>A0A392TUR5</accession>
<protein>
    <submittedName>
        <fullName evidence="1">Uncharacterized protein</fullName>
    </submittedName>
</protein>